<dbReference type="EnsemblProtists" id="PYU1_T009518">
    <property type="protein sequence ID" value="PYU1_T009518"/>
    <property type="gene ID" value="PYU1_G009500"/>
</dbReference>
<dbReference type="Gene3D" id="6.10.140.2220">
    <property type="match status" value="1"/>
</dbReference>
<dbReference type="STRING" id="431595.K3WX20"/>
<dbReference type="PROSITE" id="PS50005">
    <property type="entry name" value="TPR"/>
    <property type="match status" value="1"/>
</dbReference>
<dbReference type="InParanoid" id="K3WX20"/>
<keyword evidence="1" id="KW-0479">Metal-binding</keyword>
<feature type="domain" description="MYND-type" evidence="6">
    <location>
        <begin position="140"/>
        <end position="181"/>
    </location>
</feature>
<dbReference type="GO" id="GO:0008270">
    <property type="term" value="F:zinc ion binding"/>
    <property type="evidence" value="ECO:0007669"/>
    <property type="project" value="UniProtKB-KW"/>
</dbReference>
<dbReference type="Pfam" id="PF13374">
    <property type="entry name" value="TPR_10"/>
    <property type="match status" value="1"/>
</dbReference>
<dbReference type="PROSITE" id="PS01360">
    <property type="entry name" value="ZF_MYND_1"/>
    <property type="match status" value="1"/>
</dbReference>
<dbReference type="Proteomes" id="UP000019132">
    <property type="component" value="Unassembled WGS sequence"/>
</dbReference>
<keyword evidence="2 4" id="KW-0863">Zinc-finger</keyword>
<dbReference type="InterPro" id="IPR011990">
    <property type="entry name" value="TPR-like_helical_dom_sf"/>
</dbReference>
<keyword evidence="3" id="KW-0862">Zinc</keyword>
<reference evidence="8" key="2">
    <citation type="submission" date="2010-04" db="EMBL/GenBank/DDBJ databases">
        <authorList>
            <person name="Buell R."/>
            <person name="Hamilton J."/>
            <person name="Hostetler J."/>
        </authorList>
    </citation>
    <scope>NUCLEOTIDE SEQUENCE [LARGE SCALE GENOMIC DNA]</scope>
    <source>
        <strain evidence="8">DAOM:BR144</strain>
    </source>
</reference>
<evidence type="ECO:0000256" key="5">
    <source>
        <dbReference type="PROSITE-ProRule" id="PRU00339"/>
    </source>
</evidence>
<keyword evidence="8" id="KW-1185">Reference proteome</keyword>
<evidence type="ECO:0000313" key="8">
    <source>
        <dbReference type="Proteomes" id="UP000019132"/>
    </source>
</evidence>
<proteinExistence type="predicted"/>
<evidence type="ECO:0000256" key="3">
    <source>
        <dbReference type="ARBA" id="ARBA00022833"/>
    </source>
</evidence>
<keyword evidence="5" id="KW-0802">TPR repeat</keyword>
<dbReference type="Gene3D" id="1.25.40.10">
    <property type="entry name" value="Tetratricopeptide repeat domain"/>
    <property type="match status" value="1"/>
</dbReference>
<evidence type="ECO:0000259" key="6">
    <source>
        <dbReference type="PROSITE" id="PS50865"/>
    </source>
</evidence>
<dbReference type="EMBL" id="GL376622">
    <property type="status" value="NOT_ANNOTATED_CDS"/>
    <property type="molecule type" value="Genomic_DNA"/>
</dbReference>
<sequence>MPRVISHAHFEACQEDADRYMALLDRNQQAFDLSQRGELHAAEHMYRDILHDKPAAGFDEMSIALTKNALGCILRKLGKLDEAMELLQDALDVRERYEEQSGDSKIEDSWVTRDEIAKVYEAHGDCAMALQTRVPGKRICSSEGCKATGFDKLHGCSRCKCVFYCDKSCQMDDWKRHKPLCKPSTAP</sequence>
<evidence type="ECO:0000256" key="4">
    <source>
        <dbReference type="PROSITE-ProRule" id="PRU00134"/>
    </source>
</evidence>
<dbReference type="InterPro" id="IPR002893">
    <property type="entry name" value="Znf_MYND"/>
</dbReference>
<dbReference type="eggNOG" id="ENOG502S1PU">
    <property type="taxonomic scope" value="Eukaryota"/>
</dbReference>
<evidence type="ECO:0000256" key="2">
    <source>
        <dbReference type="ARBA" id="ARBA00022771"/>
    </source>
</evidence>
<dbReference type="Pfam" id="PF01753">
    <property type="entry name" value="zf-MYND"/>
    <property type="match status" value="1"/>
</dbReference>
<reference evidence="7" key="3">
    <citation type="submission" date="2015-02" db="UniProtKB">
        <authorList>
            <consortium name="EnsemblProtists"/>
        </authorList>
    </citation>
    <scope>IDENTIFICATION</scope>
    <source>
        <strain evidence="7">DAOM BR144</strain>
    </source>
</reference>
<dbReference type="SUPFAM" id="SSF48452">
    <property type="entry name" value="TPR-like"/>
    <property type="match status" value="1"/>
</dbReference>
<organism evidence="7 8">
    <name type="scientific">Globisporangium ultimum (strain ATCC 200006 / CBS 805.95 / DAOM BR144)</name>
    <name type="common">Pythium ultimum</name>
    <dbReference type="NCBI Taxonomy" id="431595"/>
    <lineage>
        <taxon>Eukaryota</taxon>
        <taxon>Sar</taxon>
        <taxon>Stramenopiles</taxon>
        <taxon>Oomycota</taxon>
        <taxon>Peronosporomycetes</taxon>
        <taxon>Pythiales</taxon>
        <taxon>Pythiaceae</taxon>
        <taxon>Globisporangium</taxon>
    </lineage>
</organism>
<dbReference type="SUPFAM" id="SSF144232">
    <property type="entry name" value="HIT/MYND zinc finger-like"/>
    <property type="match status" value="1"/>
</dbReference>
<evidence type="ECO:0000313" key="7">
    <source>
        <dbReference type="EnsemblProtists" id="PYU1_T009518"/>
    </source>
</evidence>
<dbReference type="InterPro" id="IPR019734">
    <property type="entry name" value="TPR_rpt"/>
</dbReference>
<dbReference type="AlphaFoldDB" id="K3WX20"/>
<protein>
    <recommendedName>
        <fullName evidence="6">MYND-type domain-containing protein</fullName>
    </recommendedName>
</protein>
<dbReference type="HOGENOM" id="CLU_120095_0_0_1"/>
<feature type="repeat" description="TPR" evidence="5">
    <location>
        <begin position="64"/>
        <end position="97"/>
    </location>
</feature>
<name>K3WX20_GLOUD</name>
<dbReference type="PROSITE" id="PS50865">
    <property type="entry name" value="ZF_MYND_2"/>
    <property type="match status" value="1"/>
</dbReference>
<accession>K3WX20</accession>
<reference evidence="8" key="1">
    <citation type="journal article" date="2010" name="Genome Biol.">
        <title>Genome sequence of the necrotrophic plant pathogen Pythium ultimum reveals original pathogenicity mechanisms and effector repertoire.</title>
        <authorList>
            <person name="Levesque C.A."/>
            <person name="Brouwer H."/>
            <person name="Cano L."/>
            <person name="Hamilton J.P."/>
            <person name="Holt C."/>
            <person name="Huitema E."/>
            <person name="Raffaele S."/>
            <person name="Robideau G.P."/>
            <person name="Thines M."/>
            <person name="Win J."/>
            <person name="Zerillo M.M."/>
            <person name="Beakes G.W."/>
            <person name="Boore J.L."/>
            <person name="Busam D."/>
            <person name="Dumas B."/>
            <person name="Ferriera S."/>
            <person name="Fuerstenberg S.I."/>
            <person name="Gachon C.M."/>
            <person name="Gaulin E."/>
            <person name="Govers F."/>
            <person name="Grenville-Briggs L."/>
            <person name="Horner N."/>
            <person name="Hostetler J."/>
            <person name="Jiang R.H."/>
            <person name="Johnson J."/>
            <person name="Krajaejun T."/>
            <person name="Lin H."/>
            <person name="Meijer H.J."/>
            <person name="Moore B."/>
            <person name="Morris P."/>
            <person name="Phuntmart V."/>
            <person name="Puiu D."/>
            <person name="Shetty J."/>
            <person name="Stajich J.E."/>
            <person name="Tripathy S."/>
            <person name="Wawra S."/>
            <person name="van West P."/>
            <person name="Whitty B.R."/>
            <person name="Coutinho P.M."/>
            <person name="Henrissat B."/>
            <person name="Martin F."/>
            <person name="Thomas P.D."/>
            <person name="Tyler B.M."/>
            <person name="De Vries R.P."/>
            <person name="Kamoun S."/>
            <person name="Yandell M."/>
            <person name="Tisserat N."/>
            <person name="Buell C.R."/>
        </authorList>
    </citation>
    <scope>NUCLEOTIDE SEQUENCE</scope>
    <source>
        <strain evidence="8">DAOM:BR144</strain>
    </source>
</reference>
<evidence type="ECO:0000256" key="1">
    <source>
        <dbReference type="ARBA" id="ARBA00022723"/>
    </source>
</evidence>
<dbReference type="VEuPathDB" id="FungiDB:PYU1_G009500"/>